<proteinExistence type="predicted"/>
<evidence type="ECO:0000256" key="5">
    <source>
        <dbReference type="SAM" id="Phobius"/>
    </source>
</evidence>
<gene>
    <name evidence="6" type="ORF">PTQ27_08980</name>
</gene>
<feature type="transmembrane region" description="Helical" evidence="5">
    <location>
        <begin position="172"/>
        <end position="191"/>
    </location>
</feature>
<keyword evidence="7" id="KW-1185">Reference proteome</keyword>
<dbReference type="EMBL" id="JAQSJE010000009">
    <property type="protein sequence ID" value="MDD0824591.1"/>
    <property type="molecule type" value="Genomic_DNA"/>
</dbReference>
<evidence type="ECO:0000256" key="4">
    <source>
        <dbReference type="ARBA" id="ARBA00023136"/>
    </source>
</evidence>
<keyword evidence="2 5" id="KW-0812">Transmembrane</keyword>
<evidence type="ECO:0000256" key="2">
    <source>
        <dbReference type="ARBA" id="ARBA00022692"/>
    </source>
</evidence>
<feature type="transmembrane region" description="Helical" evidence="5">
    <location>
        <begin position="88"/>
        <end position="110"/>
    </location>
</feature>
<evidence type="ECO:0000313" key="6">
    <source>
        <dbReference type="EMBL" id="MDD0824591.1"/>
    </source>
</evidence>
<evidence type="ECO:0000256" key="1">
    <source>
        <dbReference type="ARBA" id="ARBA00004141"/>
    </source>
</evidence>
<sequence>MIYIYSLLTLVAFIIGLKVSKKLGITLLNPFLIALTILISSLILFDISYQTYYQGNFPLNNFLGVSIVALALPFYEQLPKIRKKWKEIVLILIFGSVVTLLTGVGFAVLFGASQDILAAVLPKSVSVPIAIAISHEVDGNAAVAAVGVMIAGLTGSIFGLSLLRILKIRNHYAIGLSMGTVSHALGTGRSLEYSMKAGSYSSIALVACGVLSSIFAPLIFKVVVALCY</sequence>
<dbReference type="Pfam" id="PF04172">
    <property type="entry name" value="LrgB"/>
    <property type="match status" value="1"/>
</dbReference>
<comment type="subcellular location">
    <subcellularLocation>
        <location evidence="1">Membrane</location>
        <topology evidence="1">Multi-pass membrane protein</topology>
    </subcellularLocation>
</comment>
<evidence type="ECO:0000256" key="3">
    <source>
        <dbReference type="ARBA" id="ARBA00022989"/>
    </source>
</evidence>
<name>A0ABT5MSL6_9PAST</name>
<feature type="transmembrane region" description="Helical" evidence="5">
    <location>
        <begin position="203"/>
        <end position="226"/>
    </location>
</feature>
<comment type="caution">
    <text evidence="6">The sequence shown here is derived from an EMBL/GenBank/DDBJ whole genome shotgun (WGS) entry which is preliminary data.</text>
</comment>
<feature type="transmembrane region" description="Helical" evidence="5">
    <location>
        <begin position="141"/>
        <end position="166"/>
    </location>
</feature>
<organism evidence="6 7">
    <name type="scientific">Mannheimia cairinae</name>
    <dbReference type="NCBI Taxonomy" id="3025936"/>
    <lineage>
        <taxon>Bacteria</taxon>
        <taxon>Pseudomonadati</taxon>
        <taxon>Pseudomonadota</taxon>
        <taxon>Gammaproteobacteria</taxon>
        <taxon>Pasteurellales</taxon>
        <taxon>Pasteurellaceae</taxon>
        <taxon>Mannheimia</taxon>
    </lineage>
</organism>
<dbReference type="PANTHER" id="PTHR30249:SF0">
    <property type="entry name" value="PLASTIDAL GLYCOLATE_GLYCERATE TRANSLOCATOR 1, CHLOROPLASTIC"/>
    <property type="match status" value="1"/>
</dbReference>
<accession>A0ABT5MSL6</accession>
<keyword evidence="4 5" id="KW-0472">Membrane</keyword>
<keyword evidence="3 5" id="KW-1133">Transmembrane helix</keyword>
<dbReference type="InterPro" id="IPR007300">
    <property type="entry name" value="CidB/LrgB"/>
</dbReference>
<dbReference type="Proteomes" id="UP001221909">
    <property type="component" value="Unassembled WGS sequence"/>
</dbReference>
<evidence type="ECO:0000313" key="7">
    <source>
        <dbReference type="Proteomes" id="UP001221909"/>
    </source>
</evidence>
<feature type="transmembrane region" description="Helical" evidence="5">
    <location>
        <begin position="23"/>
        <end position="45"/>
    </location>
</feature>
<protein>
    <submittedName>
        <fullName evidence="6">LrgB family protein</fullName>
    </submittedName>
</protein>
<dbReference type="PANTHER" id="PTHR30249">
    <property type="entry name" value="PUTATIVE SEROTONIN TRANSPORTER"/>
    <property type="match status" value="1"/>
</dbReference>
<dbReference type="RefSeq" id="WP_273749020.1">
    <property type="nucleotide sequence ID" value="NZ_JAQSJE010000009.1"/>
</dbReference>
<reference evidence="6 7" key="1">
    <citation type="submission" date="2023-02" db="EMBL/GenBank/DDBJ databases">
        <title>Mannheimia cairiniae sp. nov., a novel species of Mannheimia obtained from moscovy ducks (Cairina moschata) and reclassification of Mannheimia ovis as heterotypic synonym of Mannheimia pernigra.</title>
        <authorList>
            <person name="Christensen H."/>
        </authorList>
    </citation>
    <scope>NUCLEOTIDE SEQUENCE [LARGE SCALE GENOMIC DNA]</scope>
    <source>
        <strain evidence="6 7">AT1</strain>
    </source>
</reference>